<dbReference type="FunFam" id="3.40.50.2000:FF:000036">
    <property type="entry name" value="Alpha,alpha-trehalose-phosphate synthase subunit Tps2"/>
    <property type="match status" value="1"/>
</dbReference>
<dbReference type="EMBL" id="KN832060">
    <property type="protein sequence ID" value="KIN95777.1"/>
    <property type="molecule type" value="Genomic_DNA"/>
</dbReference>
<dbReference type="GO" id="GO:0005829">
    <property type="term" value="C:cytosol"/>
    <property type="evidence" value="ECO:0007669"/>
    <property type="project" value="TreeGrafter"/>
</dbReference>
<feature type="chain" id="PRO_5002175302" evidence="2">
    <location>
        <begin position="26"/>
        <end position="1042"/>
    </location>
</feature>
<dbReference type="InParanoid" id="A0A0C3IFH5"/>
<dbReference type="InterPro" id="IPR036412">
    <property type="entry name" value="HAD-like_sf"/>
</dbReference>
<proteinExistence type="predicted"/>
<dbReference type="HOGENOM" id="CLU_002351_2_2_1"/>
<keyword evidence="2" id="KW-0732">Signal</keyword>
<dbReference type="GO" id="GO:0004805">
    <property type="term" value="F:trehalose-phosphatase activity"/>
    <property type="evidence" value="ECO:0007669"/>
    <property type="project" value="TreeGrafter"/>
</dbReference>
<dbReference type="SUPFAM" id="SSF53756">
    <property type="entry name" value="UDP-Glycosyltransferase/glycogen phosphorylase"/>
    <property type="match status" value="1"/>
</dbReference>
<dbReference type="Proteomes" id="UP000054217">
    <property type="component" value="Unassembled WGS sequence"/>
</dbReference>
<dbReference type="PANTHER" id="PTHR10788">
    <property type="entry name" value="TREHALOSE-6-PHOSPHATE SYNTHASE"/>
    <property type="match status" value="1"/>
</dbReference>
<feature type="compositionally biased region" description="Polar residues" evidence="1">
    <location>
        <begin position="122"/>
        <end position="134"/>
    </location>
</feature>
<keyword evidence="4" id="KW-1185">Reference proteome</keyword>
<dbReference type="Pfam" id="PF02358">
    <property type="entry name" value="Trehalose_PPase"/>
    <property type="match status" value="1"/>
</dbReference>
<reference evidence="3 4" key="1">
    <citation type="submission" date="2014-04" db="EMBL/GenBank/DDBJ databases">
        <authorList>
            <consortium name="DOE Joint Genome Institute"/>
            <person name="Kuo A."/>
            <person name="Kohler A."/>
            <person name="Costa M.D."/>
            <person name="Nagy L.G."/>
            <person name="Floudas D."/>
            <person name="Copeland A."/>
            <person name="Barry K.W."/>
            <person name="Cichocki N."/>
            <person name="Veneault-Fourrey C."/>
            <person name="LaButti K."/>
            <person name="Lindquist E.A."/>
            <person name="Lipzen A."/>
            <person name="Lundell T."/>
            <person name="Morin E."/>
            <person name="Murat C."/>
            <person name="Sun H."/>
            <person name="Tunlid A."/>
            <person name="Henrissat B."/>
            <person name="Grigoriev I.V."/>
            <person name="Hibbett D.S."/>
            <person name="Martin F."/>
            <person name="Nordberg H.P."/>
            <person name="Cantor M.N."/>
            <person name="Hua S.X."/>
        </authorList>
    </citation>
    <scope>NUCLEOTIDE SEQUENCE [LARGE SCALE GENOMIC DNA]</scope>
    <source>
        <strain evidence="3 4">Marx 270</strain>
    </source>
</reference>
<sequence>MSSFRNHRVIIASLFLPTTVALGESSPPTPDHRIVPDSEPVAVSNGVNQKQQPAYRQRQSGQPPLMSIVEDLKSRAITPLASPPPDIPNPFTKFVHIASPQPGKTPHSTSTHTPASSNSNNGSFPSDSNSSQVPSLDRSFSLFRPRKFQTTHQDVQHSARLQRKQSRSSSRRPTSVARGSSSDGAYHPWHISPNTHCNGGLKNAVDSVKGRLPHRLWIGTLGSNTDGFGREMRKNIDKRMREMCDSVPVWIPDGEFESCYDEFCHQVLWPCLHYAVPDAPKTKCFYESASFKQYRSVNQRFADVIIENYREGDIIWVNDYHLMLLPALLRSHPKTALAPIGFFLHVAFPSSEIFRCLSVRDSLLKGVLGADLVGFQTANYARHFRQTVSRILAYESLPKGIQVEGPVAPVSTGGEAEKEWRESAEGKKTKEKGRFVDVGVFPMGIDVNSLREKKRQPEVQYWVQLLRQRYAGMKLIVGRDKLDEIQGVRHKIEAFEHFLKSNPEFQGKVVLIQVALQTTESNELAGGVSDVVARINAAFSTLTYQPVVFLHVQEVTFSQYLALLTVADAFMVTSLREGMALRTHEYVECQEERKRALILSEFTGTYSYSGFRSCFAVNPYDTRGTAKAIYQALTMSDEEAASRWQDLHNHVVTQTAQAFIPSFLTRCLRAHTEHASLSIDPSLVPPLDLGRLIPKYRHSASRLIFVDLEGCLWVRDMSRSAMMEMMKSGKGPMVEIPESTIQVLGRMADDPKNEIWVLSGLPVKGALERLAERVPSVGIVAENGCFVKTREISGKSNGQSNGARWINMVANLDFAWRGPCIEILNYFTERTPGSFVEERATSIVWRFWTGPPESTASVDDDGPTATTNDVCPAVNATVSSQSHYSDRSWARRQAAEAQNHIFDSLGERYGLRIIPGQNSFLVLPNNISRSTAVGTILHPGGPACSPLGGGAGVGDTDYDSYWNPSVGSGAGRMGGGSTSGRVSSANESTLVLGIGADEKLLRRLNELDDAETVSTSRRGTDARWKLDPREVLGVLETLAQIR</sequence>
<dbReference type="SUPFAM" id="SSF56784">
    <property type="entry name" value="HAD-like"/>
    <property type="match status" value="1"/>
</dbReference>
<dbReference type="AlphaFoldDB" id="A0A0C3IFH5"/>
<dbReference type="CDD" id="cd03788">
    <property type="entry name" value="GT20_TPS"/>
    <property type="match status" value="1"/>
</dbReference>
<dbReference type="OrthoDB" id="755951at2759"/>
<reference evidence="4" key="2">
    <citation type="submission" date="2015-01" db="EMBL/GenBank/DDBJ databases">
        <title>Evolutionary Origins and Diversification of the Mycorrhizal Mutualists.</title>
        <authorList>
            <consortium name="DOE Joint Genome Institute"/>
            <consortium name="Mycorrhizal Genomics Consortium"/>
            <person name="Kohler A."/>
            <person name="Kuo A."/>
            <person name="Nagy L.G."/>
            <person name="Floudas D."/>
            <person name="Copeland A."/>
            <person name="Barry K.W."/>
            <person name="Cichocki N."/>
            <person name="Veneault-Fourrey C."/>
            <person name="LaButti K."/>
            <person name="Lindquist E.A."/>
            <person name="Lipzen A."/>
            <person name="Lundell T."/>
            <person name="Morin E."/>
            <person name="Murat C."/>
            <person name="Riley R."/>
            <person name="Ohm R."/>
            <person name="Sun H."/>
            <person name="Tunlid A."/>
            <person name="Henrissat B."/>
            <person name="Grigoriev I.V."/>
            <person name="Hibbett D.S."/>
            <person name="Martin F."/>
        </authorList>
    </citation>
    <scope>NUCLEOTIDE SEQUENCE [LARGE SCALE GENOMIC DNA]</scope>
    <source>
        <strain evidence="4">Marx 270</strain>
    </source>
</reference>
<gene>
    <name evidence="3" type="ORF">M404DRAFT_1007149</name>
</gene>
<evidence type="ECO:0000313" key="3">
    <source>
        <dbReference type="EMBL" id="KIN95777.1"/>
    </source>
</evidence>
<accession>A0A0C3IFH5</accession>
<dbReference type="FunCoup" id="A0A0C3IFH5">
    <property type="interactions" value="29"/>
</dbReference>
<protein>
    <submittedName>
        <fullName evidence="3">Glycosyltransferase family 20 protein</fullName>
    </submittedName>
</protein>
<dbReference type="InterPro" id="IPR001830">
    <property type="entry name" value="Glyco_trans_20"/>
</dbReference>
<dbReference type="Gene3D" id="3.40.50.2000">
    <property type="entry name" value="Glycogen Phosphorylase B"/>
    <property type="match status" value="2"/>
</dbReference>
<feature type="signal peptide" evidence="2">
    <location>
        <begin position="1"/>
        <end position="25"/>
    </location>
</feature>
<feature type="compositionally biased region" description="Low complexity" evidence="1">
    <location>
        <begin position="105"/>
        <end position="121"/>
    </location>
</feature>
<name>A0A0C3IFH5_PISTI</name>
<dbReference type="PANTHER" id="PTHR10788:SF15">
    <property type="entry name" value="TREHALOSE SYNTHASE COMPLEX REGULATORY SUBUNIT TPS3-RELATED"/>
    <property type="match status" value="1"/>
</dbReference>
<feature type="compositionally biased region" description="Basic residues" evidence="1">
    <location>
        <begin position="160"/>
        <end position="170"/>
    </location>
</feature>
<feature type="region of interest" description="Disordered" evidence="1">
    <location>
        <begin position="78"/>
        <end position="136"/>
    </location>
</feature>
<feature type="region of interest" description="Disordered" evidence="1">
    <location>
        <begin position="148"/>
        <end position="189"/>
    </location>
</feature>
<evidence type="ECO:0000313" key="4">
    <source>
        <dbReference type="Proteomes" id="UP000054217"/>
    </source>
</evidence>
<evidence type="ECO:0000256" key="1">
    <source>
        <dbReference type="SAM" id="MobiDB-lite"/>
    </source>
</evidence>
<dbReference type="STRING" id="870435.A0A0C3IFH5"/>
<dbReference type="Pfam" id="PF00982">
    <property type="entry name" value="Glyco_transf_20"/>
    <property type="match status" value="1"/>
</dbReference>
<dbReference type="GO" id="GO:0003825">
    <property type="term" value="F:alpha,alpha-trehalose-phosphate synthase (UDP-forming) activity"/>
    <property type="evidence" value="ECO:0007669"/>
    <property type="project" value="TreeGrafter"/>
</dbReference>
<dbReference type="InterPro" id="IPR003337">
    <property type="entry name" value="Trehalose_PPase"/>
</dbReference>
<dbReference type="GO" id="GO:0005992">
    <property type="term" value="P:trehalose biosynthetic process"/>
    <property type="evidence" value="ECO:0007669"/>
    <property type="project" value="InterPro"/>
</dbReference>
<organism evidence="3 4">
    <name type="scientific">Pisolithus tinctorius Marx 270</name>
    <dbReference type="NCBI Taxonomy" id="870435"/>
    <lineage>
        <taxon>Eukaryota</taxon>
        <taxon>Fungi</taxon>
        <taxon>Dikarya</taxon>
        <taxon>Basidiomycota</taxon>
        <taxon>Agaricomycotina</taxon>
        <taxon>Agaricomycetes</taxon>
        <taxon>Agaricomycetidae</taxon>
        <taxon>Boletales</taxon>
        <taxon>Sclerodermatineae</taxon>
        <taxon>Pisolithaceae</taxon>
        <taxon>Pisolithus</taxon>
    </lineage>
</organism>
<evidence type="ECO:0000256" key="2">
    <source>
        <dbReference type="SAM" id="SignalP"/>
    </source>
</evidence>
<keyword evidence="3" id="KW-0808">Transferase</keyword>
<dbReference type="GO" id="GO:0005946">
    <property type="term" value="C:alpha,alpha-trehalose-phosphate synthase complex (UDP-forming)"/>
    <property type="evidence" value="ECO:0007669"/>
    <property type="project" value="TreeGrafter"/>
</dbReference>